<accession>A0A3P1WYN1</accession>
<evidence type="ECO:0000313" key="2">
    <source>
        <dbReference type="EMBL" id="RRD49523.1"/>
    </source>
</evidence>
<gene>
    <name evidence="2" type="ORF">EII35_07940</name>
</gene>
<dbReference type="RefSeq" id="WP_125227929.1">
    <property type="nucleotide sequence ID" value="NZ_RQYT01000015.1"/>
</dbReference>
<evidence type="ECO:0000313" key="3">
    <source>
        <dbReference type="Proteomes" id="UP000280935"/>
    </source>
</evidence>
<evidence type="ECO:0000259" key="1">
    <source>
        <dbReference type="Pfam" id="PF08666"/>
    </source>
</evidence>
<proteinExistence type="predicted"/>
<reference evidence="2 3" key="1">
    <citation type="submission" date="2018-11" db="EMBL/GenBank/DDBJ databases">
        <title>Genomes From Bacteria Associated with the Canine Oral Cavity: a Test Case for Automated Genome-Based Taxonomic Assignment.</title>
        <authorList>
            <person name="Coil D.A."/>
            <person name="Jospin G."/>
            <person name="Darling A.E."/>
            <person name="Wallis C."/>
            <person name="Davis I.J."/>
            <person name="Harris S."/>
            <person name="Eisen J.A."/>
            <person name="Holcombe L.J."/>
            <person name="O'Flynn C."/>
        </authorList>
    </citation>
    <scope>NUCLEOTIDE SEQUENCE [LARGE SCALE GENOMIC DNA]</scope>
    <source>
        <strain evidence="2 3">OH2822_COT-296</strain>
    </source>
</reference>
<name>A0A3P1WYN1_9ACTN</name>
<sequence>MSEPVAKVTTRAGRRRHPRLIAAGLLCVTLGGLGAAALHNSTHQTRPAVAMARDVTRGQVIRAEDLKIAEAPPGMPNHIPSTELDSLVGRTAGFDLPTDAFPSQRLLGMDPLPEGSAIVGLSLGPGRIPAREIVPGQAVQLVSLVDGTAVDAIVVTAPRLLDDHTTRLIDVALPVEKASAVASLSAQEQLVLYVVGIR</sequence>
<dbReference type="AlphaFoldDB" id="A0A3P1WYN1"/>
<dbReference type="Proteomes" id="UP000280935">
    <property type="component" value="Unassembled WGS sequence"/>
</dbReference>
<dbReference type="Pfam" id="PF08666">
    <property type="entry name" value="SAF"/>
    <property type="match status" value="1"/>
</dbReference>
<comment type="caution">
    <text evidence="2">The sequence shown here is derived from an EMBL/GenBank/DDBJ whole genome shotgun (WGS) entry which is preliminary data.</text>
</comment>
<dbReference type="InterPro" id="IPR013974">
    <property type="entry name" value="SAF"/>
</dbReference>
<feature type="domain" description="SAF" evidence="1">
    <location>
        <begin position="48"/>
        <end position="92"/>
    </location>
</feature>
<protein>
    <recommendedName>
        <fullName evidence="1">SAF domain-containing protein</fullName>
    </recommendedName>
</protein>
<dbReference type="EMBL" id="RQYT01000015">
    <property type="protein sequence ID" value="RRD49523.1"/>
    <property type="molecule type" value="Genomic_DNA"/>
</dbReference>
<organism evidence="2 3">
    <name type="scientific">Arachnia propionica</name>
    <dbReference type="NCBI Taxonomy" id="1750"/>
    <lineage>
        <taxon>Bacteria</taxon>
        <taxon>Bacillati</taxon>
        <taxon>Actinomycetota</taxon>
        <taxon>Actinomycetes</taxon>
        <taxon>Propionibacteriales</taxon>
        <taxon>Propionibacteriaceae</taxon>
        <taxon>Arachnia</taxon>
    </lineage>
</organism>
<dbReference type="OrthoDB" id="3789761at2"/>
<dbReference type="CDD" id="cd11614">
    <property type="entry name" value="SAF_CpaB_FlgA_like"/>
    <property type="match status" value="1"/>
</dbReference>